<organism evidence="7 8">
    <name type="scientific">Anaerostipes hadrus</name>
    <dbReference type="NCBI Taxonomy" id="649756"/>
    <lineage>
        <taxon>Bacteria</taxon>
        <taxon>Bacillati</taxon>
        <taxon>Bacillota</taxon>
        <taxon>Clostridia</taxon>
        <taxon>Lachnospirales</taxon>
        <taxon>Lachnospiraceae</taxon>
        <taxon>Anaerostipes</taxon>
    </lineage>
</organism>
<protein>
    <submittedName>
        <fullName evidence="7">NfeD-like C-terminal, partner-binding</fullName>
    </submittedName>
</protein>
<feature type="transmembrane region" description="Helical" evidence="5">
    <location>
        <begin position="21"/>
        <end position="54"/>
    </location>
</feature>
<comment type="subcellular location">
    <subcellularLocation>
        <location evidence="1">Membrane</location>
        <topology evidence="1">Multi-pass membrane protein</topology>
    </subcellularLocation>
</comment>
<reference evidence="7 8" key="1">
    <citation type="submission" date="2015-09" db="EMBL/GenBank/DDBJ databases">
        <authorList>
            <consortium name="Pathogen Informatics"/>
        </authorList>
    </citation>
    <scope>NUCLEOTIDE SEQUENCE [LARGE SCALE GENOMIC DNA]</scope>
    <source>
        <strain evidence="7 8">2789STDY5608868</strain>
    </source>
</reference>
<dbReference type="InterPro" id="IPR012340">
    <property type="entry name" value="NA-bd_OB-fold"/>
</dbReference>
<dbReference type="InterPro" id="IPR002810">
    <property type="entry name" value="NfeD-like_C"/>
</dbReference>
<keyword evidence="3 5" id="KW-1133">Transmembrane helix</keyword>
<evidence type="ECO:0000259" key="6">
    <source>
        <dbReference type="Pfam" id="PF01957"/>
    </source>
</evidence>
<dbReference type="RefSeq" id="WP_237968336.1">
    <property type="nucleotide sequence ID" value="NZ_CYXT01000040.1"/>
</dbReference>
<dbReference type="Pfam" id="PF01957">
    <property type="entry name" value="NfeD"/>
    <property type="match status" value="1"/>
</dbReference>
<gene>
    <name evidence="7" type="ORF">ERS852425_03234</name>
</gene>
<name>A0A173UW06_ANAHA</name>
<dbReference type="PANTHER" id="PTHR33507">
    <property type="entry name" value="INNER MEMBRANE PROTEIN YBBJ"/>
    <property type="match status" value="1"/>
</dbReference>
<dbReference type="SUPFAM" id="SSF141322">
    <property type="entry name" value="NfeD domain-like"/>
    <property type="match status" value="1"/>
</dbReference>
<dbReference type="EMBL" id="CYXT01000040">
    <property type="protein sequence ID" value="CUN19252.1"/>
    <property type="molecule type" value="Genomic_DNA"/>
</dbReference>
<keyword evidence="2 5" id="KW-0812">Transmembrane</keyword>
<dbReference type="InterPro" id="IPR052165">
    <property type="entry name" value="Membrane_assoc_protease"/>
</dbReference>
<evidence type="ECO:0000256" key="3">
    <source>
        <dbReference type="ARBA" id="ARBA00022989"/>
    </source>
</evidence>
<evidence type="ECO:0000256" key="2">
    <source>
        <dbReference type="ARBA" id="ARBA00022692"/>
    </source>
</evidence>
<dbReference type="AlphaFoldDB" id="A0A173UW06"/>
<evidence type="ECO:0000313" key="8">
    <source>
        <dbReference type="Proteomes" id="UP000095598"/>
    </source>
</evidence>
<accession>A0A173UW06</accession>
<evidence type="ECO:0000256" key="1">
    <source>
        <dbReference type="ARBA" id="ARBA00004141"/>
    </source>
</evidence>
<proteinExistence type="predicted"/>
<feature type="transmembrane region" description="Helical" evidence="5">
    <location>
        <begin position="60"/>
        <end position="79"/>
    </location>
</feature>
<dbReference type="Proteomes" id="UP000095598">
    <property type="component" value="Unassembled WGS sequence"/>
</dbReference>
<evidence type="ECO:0000256" key="4">
    <source>
        <dbReference type="ARBA" id="ARBA00023136"/>
    </source>
</evidence>
<evidence type="ECO:0000256" key="5">
    <source>
        <dbReference type="SAM" id="Phobius"/>
    </source>
</evidence>
<evidence type="ECO:0000313" key="7">
    <source>
        <dbReference type="EMBL" id="CUN19252.1"/>
    </source>
</evidence>
<dbReference type="GO" id="GO:0005886">
    <property type="term" value="C:plasma membrane"/>
    <property type="evidence" value="ECO:0007669"/>
    <property type="project" value="TreeGrafter"/>
</dbReference>
<feature type="domain" description="NfeD-like C-terminal" evidence="6">
    <location>
        <begin position="98"/>
        <end position="158"/>
    </location>
</feature>
<dbReference type="PANTHER" id="PTHR33507:SF3">
    <property type="entry name" value="INNER MEMBRANE PROTEIN YBBJ"/>
    <property type="match status" value="1"/>
</dbReference>
<dbReference type="Gene3D" id="2.40.50.140">
    <property type="entry name" value="Nucleic acid-binding proteins"/>
    <property type="match status" value="1"/>
</dbReference>
<sequence length="160" mass="18070">MDVVNNICQFLSASTNHTFMILWAIGVLFFIIMEFMTFGLTHIWYAFGCIFAGIAAYNDVSIFLQLVIFIVSSTVLVLLTRPIAEKHVNGKTKKTNIDRLIGQTAIVKETINNKKEQGVVRINGMDWTARAEEIDEVILKGKPVEILDIQGIKLIVRKKK</sequence>
<keyword evidence="4 5" id="KW-0472">Membrane</keyword>